<gene>
    <name evidence="1" type="ORF">PaMx41_ORF3</name>
</gene>
<keyword evidence="2" id="KW-1185">Reference proteome</keyword>
<evidence type="ECO:0000313" key="1">
    <source>
        <dbReference type="EMBL" id="ANA48966.1"/>
    </source>
</evidence>
<protein>
    <submittedName>
        <fullName evidence="1">Uncharacterized protein</fullName>
    </submittedName>
</protein>
<dbReference type="EMBL" id="KU884563">
    <property type="protein sequence ID" value="ANA48966.1"/>
    <property type="molecule type" value="Genomic_DNA"/>
</dbReference>
<accession>A0A1C8HSR3</accession>
<name>A0A1C8HSR3_BPPP4</name>
<dbReference type="Proteomes" id="UP000230640">
    <property type="component" value="Segment"/>
</dbReference>
<evidence type="ECO:0000313" key="2">
    <source>
        <dbReference type="Proteomes" id="UP000230640"/>
    </source>
</evidence>
<organism evidence="1 2">
    <name type="scientific">Pseudomonas phage PaMx41</name>
    <dbReference type="NCBI Taxonomy" id="1815976"/>
    <lineage>
        <taxon>Viruses</taxon>
        <taxon>Duplodnaviria</taxon>
        <taxon>Heunggongvirae</taxon>
        <taxon>Uroviricota</taxon>
        <taxon>Caudoviricetes</taxon>
        <taxon>Fredfastierviridae</taxon>
        <taxon>Jamesmcgillvirus</taxon>
        <taxon>Jamesmcgillvirus PaMx41</taxon>
    </lineage>
</organism>
<proteinExistence type="predicted"/>
<reference evidence="1 2" key="1">
    <citation type="journal article" date="2016" name="Appl. Environ. Microbiol.">
        <title>Genomic and Transcriptional Mapping of PaMx41, Archetype of a New Lineage of Bacteriophages Infecting Pseudomonas aeruginosa.</title>
        <authorList>
            <person name="Cruz-Plancarte I."/>
            <person name="Cazares A."/>
            <person name="Guarneros G."/>
        </authorList>
    </citation>
    <scope>NUCLEOTIDE SEQUENCE [LARGE SCALE GENOMIC DNA]</scope>
</reference>
<sequence>MEIMNVLDIRKLAIQVRCERADASAWHKAYFDWINRSLLEEFNRGASQFKARLSSLISRFPKSIRFNGV</sequence>